<dbReference type="EMBL" id="JAQYXL010000001">
    <property type="protein sequence ID" value="MEN3229193.1"/>
    <property type="molecule type" value="Genomic_DNA"/>
</dbReference>
<dbReference type="GO" id="GO:0016787">
    <property type="term" value="F:hydrolase activity"/>
    <property type="evidence" value="ECO:0007669"/>
    <property type="project" value="UniProtKB-KW"/>
</dbReference>
<keyword evidence="3" id="KW-0378">Hydrolase</keyword>
<proteinExistence type="predicted"/>
<feature type="domain" description="Putative phage metallopeptidase" evidence="2">
    <location>
        <begin position="31"/>
        <end position="185"/>
    </location>
</feature>
<comment type="caution">
    <text evidence="3">The sequence shown here is derived from an EMBL/GenBank/DDBJ whole genome shotgun (WGS) entry which is preliminary data.</text>
</comment>
<evidence type="ECO:0000256" key="1">
    <source>
        <dbReference type="SAM" id="MobiDB-lite"/>
    </source>
</evidence>
<dbReference type="RefSeq" id="WP_345971197.1">
    <property type="nucleotide sequence ID" value="NZ_JAQYXL010000001.1"/>
</dbReference>
<evidence type="ECO:0000259" key="2">
    <source>
        <dbReference type="Pfam" id="PF18894"/>
    </source>
</evidence>
<dbReference type="InterPro" id="IPR043998">
    <property type="entry name" value="Put_Metallopep"/>
</dbReference>
<evidence type="ECO:0000313" key="4">
    <source>
        <dbReference type="Proteomes" id="UP001404845"/>
    </source>
</evidence>
<gene>
    <name evidence="3" type="ORF">PUR21_16375</name>
</gene>
<accession>A0ABU9ZCQ0</accession>
<evidence type="ECO:0000313" key="3">
    <source>
        <dbReference type="EMBL" id="MEN3229193.1"/>
    </source>
</evidence>
<organism evidence="3 4">
    <name type="scientific">Methylorubrum rhodesianum</name>
    <dbReference type="NCBI Taxonomy" id="29427"/>
    <lineage>
        <taxon>Bacteria</taxon>
        <taxon>Pseudomonadati</taxon>
        <taxon>Pseudomonadota</taxon>
        <taxon>Alphaproteobacteria</taxon>
        <taxon>Hyphomicrobiales</taxon>
        <taxon>Methylobacteriaceae</taxon>
        <taxon>Methylorubrum</taxon>
    </lineage>
</organism>
<keyword evidence="4" id="KW-1185">Reference proteome</keyword>
<feature type="region of interest" description="Disordered" evidence="1">
    <location>
        <begin position="1"/>
        <end position="24"/>
    </location>
</feature>
<protein>
    <submittedName>
        <fullName evidence="3">Metallopeptidase</fullName>
        <ecNumber evidence="3">3.4.24.-</ecNumber>
    </submittedName>
</protein>
<dbReference type="Proteomes" id="UP001404845">
    <property type="component" value="Unassembled WGS sequence"/>
</dbReference>
<dbReference type="EC" id="3.4.24.-" evidence="3"/>
<reference evidence="3 4" key="1">
    <citation type="journal article" date="2023" name="PLoS ONE">
        <title>Complete genome assembly of Hawai'i environmental nontuberculous mycobacteria reveals unexpected co-isolation with methylobacteria.</title>
        <authorList>
            <person name="Hendrix J."/>
            <person name="Epperson L.E."/>
            <person name="Tong E.I."/>
            <person name="Chan Y.L."/>
            <person name="Hasan N.A."/>
            <person name="Dawrs S.N."/>
            <person name="Norton G.J."/>
            <person name="Virdi R."/>
            <person name="Crooks J.L."/>
            <person name="Chan E.D."/>
            <person name="Honda J.R."/>
            <person name="Strong M."/>
        </authorList>
    </citation>
    <scope>NUCLEOTIDE SEQUENCE [LARGE SCALE GENOMIC DNA]</scope>
    <source>
        <strain evidence="3 4">NJH_HI01</strain>
    </source>
</reference>
<name>A0ABU9ZCQ0_9HYPH</name>
<dbReference type="Pfam" id="PF18894">
    <property type="entry name" value="PhageMetallopep"/>
    <property type="match status" value="1"/>
</dbReference>
<sequence length="209" mass="22415">MLTRPRPPGRLLGGDGATTARPFEPAPDLRDWAYASFISEDALLLNEEHAHLREAQIGFMWTAVPNARGGNSVVGQAEIPSIQGGKWARGRFFQQVEEWFGLIPDFLITFDAGFADEADDATFCAIVEHELYHCAQARTPWGDLKFRKDGSPAFTMRGHDVEEFVGIVQRYGAGAAAGRTSAFVAAAVAGPTIAAAEIAGCCGTCGRGL</sequence>